<accession>A0AAD8THW2</accession>
<evidence type="ECO:0008006" key="5">
    <source>
        <dbReference type="Google" id="ProtNLM"/>
    </source>
</evidence>
<proteinExistence type="predicted"/>
<feature type="domain" description="F-box protein AT5G49610-like beta-propeller" evidence="2">
    <location>
        <begin position="163"/>
        <end position="359"/>
    </location>
</feature>
<dbReference type="InterPro" id="IPR036047">
    <property type="entry name" value="F-box-like_dom_sf"/>
</dbReference>
<name>A0AAD8THW2_LOLMU</name>
<dbReference type="InterPro" id="IPR056594">
    <property type="entry name" value="AT5G49610-like_b-prop"/>
</dbReference>
<dbReference type="PANTHER" id="PTHR32133">
    <property type="entry name" value="OS07G0120400 PROTEIN"/>
    <property type="match status" value="1"/>
</dbReference>
<dbReference type="PANTHER" id="PTHR32133:SF328">
    <property type="entry name" value="F-BOX DOMAIN-CONTAINING PROTEIN"/>
    <property type="match status" value="1"/>
</dbReference>
<reference evidence="3" key="1">
    <citation type="submission" date="2023-07" db="EMBL/GenBank/DDBJ databases">
        <title>A chromosome-level genome assembly of Lolium multiflorum.</title>
        <authorList>
            <person name="Chen Y."/>
            <person name="Copetti D."/>
            <person name="Kolliker R."/>
            <person name="Studer B."/>
        </authorList>
    </citation>
    <scope>NUCLEOTIDE SEQUENCE</scope>
    <source>
        <strain evidence="3">02402/16</strain>
        <tissue evidence="3">Leaf</tissue>
    </source>
</reference>
<dbReference type="SUPFAM" id="SSF81383">
    <property type="entry name" value="F-box domain"/>
    <property type="match status" value="1"/>
</dbReference>
<comment type="caution">
    <text evidence="3">The sequence shown here is derived from an EMBL/GenBank/DDBJ whole genome shotgun (WGS) entry which is preliminary data.</text>
</comment>
<sequence length="478" mass="53722">MMDTAADTPQGVDIDPIQSTTFVVSKRLRCSTTSTDPVYKALDADNTSFSQGRLHPLDNEILLEEILLRLPPKPSSLPQASLVCTLWRSIVSDPRFLKRFRKHHQKPPLLGFFVGYTGRKHNFVPVMDTKPDRISAARFCVPKSSRDFLGCRHGLAVFIKWLRETVVWDPLTGQQQRVPFPPGLGNAETDTFWYWHAAVLCVDAEDGHVHGDCFSSPFKLVLTCGGDTQASACLYESKSGAWGNIASTPTTDEILQIRPSVLIRNALFWLLCEGDILAFDIESQSLDVIEKPVDAHGTEVDYSFQLLRTNDSSLGFASMSDLGIQLWKRSSNSDNVVGWVLQSKVIQLEGLFPQGMPSDHKMAAMVGYDEESNAIILATYIGDFMLQLDSMQFIRISKRNCWSSKLQGSWVEMDGSETLNIYEICYFGMLVEQTLFEEPRVSERSCIEEESWDFLPNSWSYQKLGDISCVSFVEAFTS</sequence>
<evidence type="ECO:0000259" key="2">
    <source>
        <dbReference type="Pfam" id="PF23635"/>
    </source>
</evidence>
<dbReference type="Gene3D" id="1.20.1280.50">
    <property type="match status" value="1"/>
</dbReference>
<dbReference type="EMBL" id="JAUUTY010000002">
    <property type="protein sequence ID" value="KAK1683079.1"/>
    <property type="molecule type" value="Genomic_DNA"/>
</dbReference>
<evidence type="ECO:0000313" key="4">
    <source>
        <dbReference type="Proteomes" id="UP001231189"/>
    </source>
</evidence>
<evidence type="ECO:0000313" key="3">
    <source>
        <dbReference type="EMBL" id="KAK1683079.1"/>
    </source>
</evidence>
<dbReference type="AlphaFoldDB" id="A0AAD8THW2"/>
<dbReference type="Pfam" id="PF00646">
    <property type="entry name" value="F-box"/>
    <property type="match status" value="1"/>
</dbReference>
<organism evidence="3 4">
    <name type="scientific">Lolium multiflorum</name>
    <name type="common">Italian ryegrass</name>
    <name type="synonym">Lolium perenne subsp. multiflorum</name>
    <dbReference type="NCBI Taxonomy" id="4521"/>
    <lineage>
        <taxon>Eukaryota</taxon>
        <taxon>Viridiplantae</taxon>
        <taxon>Streptophyta</taxon>
        <taxon>Embryophyta</taxon>
        <taxon>Tracheophyta</taxon>
        <taxon>Spermatophyta</taxon>
        <taxon>Magnoliopsida</taxon>
        <taxon>Liliopsida</taxon>
        <taxon>Poales</taxon>
        <taxon>Poaceae</taxon>
        <taxon>BOP clade</taxon>
        <taxon>Pooideae</taxon>
        <taxon>Poodae</taxon>
        <taxon>Poeae</taxon>
        <taxon>Poeae Chloroplast Group 2 (Poeae type)</taxon>
        <taxon>Loliodinae</taxon>
        <taxon>Loliinae</taxon>
        <taxon>Lolium</taxon>
    </lineage>
</organism>
<gene>
    <name evidence="3" type="ORF">QYE76_043927</name>
</gene>
<evidence type="ECO:0000259" key="1">
    <source>
        <dbReference type="Pfam" id="PF00646"/>
    </source>
</evidence>
<feature type="domain" description="F-box" evidence="1">
    <location>
        <begin position="62"/>
        <end position="98"/>
    </location>
</feature>
<dbReference type="InterPro" id="IPR001810">
    <property type="entry name" value="F-box_dom"/>
</dbReference>
<dbReference type="Proteomes" id="UP001231189">
    <property type="component" value="Unassembled WGS sequence"/>
</dbReference>
<dbReference type="Pfam" id="PF23635">
    <property type="entry name" value="Beta-prop_AT5G49610-like"/>
    <property type="match status" value="1"/>
</dbReference>
<protein>
    <recommendedName>
        <fullName evidence="5">F-box domain-containing protein</fullName>
    </recommendedName>
</protein>
<keyword evidence="4" id="KW-1185">Reference proteome</keyword>